<protein>
    <submittedName>
        <fullName evidence="2">Uncharacterized protein</fullName>
    </submittedName>
</protein>
<feature type="compositionally biased region" description="Polar residues" evidence="1">
    <location>
        <begin position="84"/>
        <end position="97"/>
    </location>
</feature>
<dbReference type="EMBL" id="RWGY01000007">
    <property type="protein sequence ID" value="TVU40276.1"/>
    <property type="molecule type" value="Genomic_DNA"/>
</dbReference>
<evidence type="ECO:0000256" key="1">
    <source>
        <dbReference type="SAM" id="MobiDB-lite"/>
    </source>
</evidence>
<keyword evidence="3" id="KW-1185">Reference proteome</keyword>
<feature type="compositionally biased region" description="Low complexity" evidence="1">
    <location>
        <begin position="40"/>
        <end position="52"/>
    </location>
</feature>
<accession>A0A5J9VXB1</accession>
<proteinExistence type="predicted"/>
<dbReference type="AlphaFoldDB" id="A0A5J9VXB1"/>
<feature type="non-terminal residue" evidence="2">
    <location>
        <position position="1"/>
    </location>
</feature>
<evidence type="ECO:0000313" key="2">
    <source>
        <dbReference type="EMBL" id="TVU40276.1"/>
    </source>
</evidence>
<dbReference type="Proteomes" id="UP000324897">
    <property type="component" value="Chromosome 4"/>
</dbReference>
<feature type="compositionally biased region" description="Basic residues" evidence="1">
    <location>
        <begin position="28"/>
        <end position="39"/>
    </location>
</feature>
<organism evidence="2 3">
    <name type="scientific">Eragrostis curvula</name>
    <name type="common">weeping love grass</name>
    <dbReference type="NCBI Taxonomy" id="38414"/>
    <lineage>
        <taxon>Eukaryota</taxon>
        <taxon>Viridiplantae</taxon>
        <taxon>Streptophyta</taxon>
        <taxon>Embryophyta</taxon>
        <taxon>Tracheophyta</taxon>
        <taxon>Spermatophyta</taxon>
        <taxon>Magnoliopsida</taxon>
        <taxon>Liliopsida</taxon>
        <taxon>Poales</taxon>
        <taxon>Poaceae</taxon>
        <taxon>PACMAD clade</taxon>
        <taxon>Chloridoideae</taxon>
        <taxon>Eragrostideae</taxon>
        <taxon>Eragrostidinae</taxon>
        <taxon>Eragrostis</taxon>
    </lineage>
</organism>
<gene>
    <name evidence="2" type="ORF">EJB05_13732</name>
</gene>
<evidence type="ECO:0000313" key="3">
    <source>
        <dbReference type="Proteomes" id="UP000324897"/>
    </source>
</evidence>
<sequence length="140" mass="15055">MEKYTPSLLRTHSLAAHGSRVGREAGRGARRRRERRQRTGRAAAARAAAAPGARRRRAGRATAARGTSTGGAGGGRGEHRQRASQPQETPAAGSQNPPYYAPDQWPYELESTMDPPEHPQSEQGHMLLNYKVASSGTNAT</sequence>
<feature type="region of interest" description="Disordered" evidence="1">
    <location>
        <begin position="1"/>
        <end position="140"/>
    </location>
</feature>
<dbReference type="Gramene" id="TVU40276">
    <property type="protein sequence ID" value="TVU40276"/>
    <property type="gene ID" value="EJB05_13732"/>
</dbReference>
<reference evidence="2 3" key="1">
    <citation type="journal article" date="2019" name="Sci. Rep.">
        <title>A high-quality genome of Eragrostis curvula grass provides insights into Poaceae evolution and supports new strategies to enhance forage quality.</title>
        <authorList>
            <person name="Carballo J."/>
            <person name="Santos B.A.C.M."/>
            <person name="Zappacosta D."/>
            <person name="Garbus I."/>
            <person name="Selva J.P."/>
            <person name="Gallo C.A."/>
            <person name="Diaz A."/>
            <person name="Albertini E."/>
            <person name="Caccamo M."/>
            <person name="Echenique V."/>
        </authorList>
    </citation>
    <scope>NUCLEOTIDE SEQUENCE [LARGE SCALE GENOMIC DNA]</scope>
    <source>
        <strain evidence="3">cv. Victoria</strain>
        <tissue evidence="2">Leaf</tissue>
    </source>
</reference>
<comment type="caution">
    <text evidence="2">The sequence shown here is derived from an EMBL/GenBank/DDBJ whole genome shotgun (WGS) entry which is preliminary data.</text>
</comment>
<name>A0A5J9VXB1_9POAL</name>